<dbReference type="CDD" id="cd17470">
    <property type="entry name" value="T3SS_Flik_C"/>
    <property type="match status" value="1"/>
</dbReference>
<name>A0A261UPX7_9BORD</name>
<sequence>MSMQLQGGQPDATQAGTAGQGPARAADTGGVAAAGTGSTTSPAPSAQSLPAISAAATDEPVATAPTDRPAAAQAGSPALAGASDPAAAGQVLGSVTPATPHAATPGAHQPAPGPQGRHANGRTTEAAGNAGASAMDTRGRETRASIQDDAPLNPAEGKSGAADKEGIAEATATAPRGIAHAPQADMTQALANAWQAPAAPASTNAAPGPAIQTPVGQPQWGAELGGQLVLMTHRAGNDSHTAELRLDPPDLGPLRVTIKLSDGVAEASFVSAHAAVRQAVESALPQLQQTLAQAGISLGQANVSDHGAQAGFGGMHQGSDRPGQGAGQSTQSQADTAGDTVQIAIPSPRRANAGLVDTFA</sequence>
<organism evidence="3 4">
    <name type="scientific">Bordetella genomosp. 11</name>
    <dbReference type="NCBI Taxonomy" id="1416808"/>
    <lineage>
        <taxon>Bacteria</taxon>
        <taxon>Pseudomonadati</taxon>
        <taxon>Pseudomonadota</taxon>
        <taxon>Betaproteobacteria</taxon>
        <taxon>Burkholderiales</taxon>
        <taxon>Alcaligenaceae</taxon>
        <taxon>Bordetella</taxon>
    </lineage>
</organism>
<protein>
    <recommendedName>
        <fullName evidence="2">Flagellar hook-length control protein-like C-terminal domain-containing protein</fullName>
    </recommendedName>
</protein>
<dbReference type="InterPro" id="IPR038610">
    <property type="entry name" value="FliK-like_C_sf"/>
</dbReference>
<dbReference type="EMBL" id="NEVS01000004">
    <property type="protein sequence ID" value="OZI63320.1"/>
    <property type="molecule type" value="Genomic_DNA"/>
</dbReference>
<evidence type="ECO:0000256" key="1">
    <source>
        <dbReference type="SAM" id="MobiDB-lite"/>
    </source>
</evidence>
<feature type="compositionally biased region" description="Low complexity" evidence="1">
    <location>
        <begin position="69"/>
        <end position="89"/>
    </location>
</feature>
<proteinExistence type="predicted"/>
<gene>
    <name evidence="3" type="ORF">CAL28_12855</name>
</gene>
<evidence type="ECO:0000259" key="2">
    <source>
        <dbReference type="Pfam" id="PF02120"/>
    </source>
</evidence>
<dbReference type="PANTHER" id="PTHR37533">
    <property type="entry name" value="FLAGELLAR HOOK-LENGTH CONTROL PROTEIN"/>
    <property type="match status" value="1"/>
</dbReference>
<dbReference type="Gene3D" id="3.30.750.140">
    <property type="match status" value="1"/>
</dbReference>
<comment type="caution">
    <text evidence="3">The sequence shown here is derived from an EMBL/GenBank/DDBJ whole genome shotgun (WGS) entry which is preliminary data.</text>
</comment>
<feature type="compositionally biased region" description="Low complexity" evidence="1">
    <location>
        <begin position="1"/>
        <end position="57"/>
    </location>
</feature>
<accession>A0A261UPX7</accession>
<keyword evidence="4" id="KW-1185">Reference proteome</keyword>
<feature type="region of interest" description="Disordered" evidence="1">
    <location>
        <begin position="1"/>
        <end position="164"/>
    </location>
</feature>
<evidence type="ECO:0000313" key="4">
    <source>
        <dbReference type="Proteomes" id="UP000215767"/>
    </source>
</evidence>
<dbReference type="InterPro" id="IPR021136">
    <property type="entry name" value="Flagellar_hook_control-like_C"/>
</dbReference>
<reference evidence="4" key="1">
    <citation type="submission" date="2017-05" db="EMBL/GenBank/DDBJ databases">
        <title>Complete and WGS of Bordetella genogroups.</title>
        <authorList>
            <person name="Spilker T."/>
            <person name="Lipuma J."/>
        </authorList>
    </citation>
    <scope>NUCLEOTIDE SEQUENCE [LARGE SCALE GENOMIC DNA]</scope>
    <source>
        <strain evidence="4">AU8856</strain>
    </source>
</reference>
<feature type="domain" description="Flagellar hook-length control protein-like C-terminal" evidence="2">
    <location>
        <begin position="233"/>
        <end position="309"/>
    </location>
</feature>
<evidence type="ECO:0000313" key="3">
    <source>
        <dbReference type="EMBL" id="OZI63320.1"/>
    </source>
</evidence>
<dbReference type="AlphaFoldDB" id="A0A261UPX7"/>
<dbReference type="Proteomes" id="UP000215767">
    <property type="component" value="Unassembled WGS sequence"/>
</dbReference>
<feature type="region of interest" description="Disordered" evidence="1">
    <location>
        <begin position="307"/>
        <end position="347"/>
    </location>
</feature>
<dbReference type="InterPro" id="IPR052563">
    <property type="entry name" value="FliK"/>
</dbReference>
<feature type="compositionally biased region" description="Low complexity" evidence="1">
    <location>
        <begin position="96"/>
        <end position="116"/>
    </location>
</feature>
<dbReference type="PANTHER" id="PTHR37533:SF2">
    <property type="entry name" value="FLAGELLAR HOOK-LENGTH CONTROL PROTEIN"/>
    <property type="match status" value="1"/>
</dbReference>
<dbReference type="Pfam" id="PF02120">
    <property type="entry name" value="Flg_hook"/>
    <property type="match status" value="1"/>
</dbReference>